<sequence length="261" mass="30086">MKAKQSALTLDDTHLVCRRSFRPPSLLLQADPFCSKHLKSTAISKGGILSPILFPRDSFAQFSSVQPTRSSPDKQRTPVPFYERGKPNWDQLQHVIYRLNETVPWFFQRQLDLTFYAEDVLFTNRIHGTEVQGLRHYWIYLGTLTLMYRVPCPYIEMKVISCHPIVDEGVVSLRWRAQYLGILEFLTVTARARSTDIEVYRKHSRWFDGVSSFYVGADGLVYKHVADRVMRDPDEYESGKRKFGLLSKIFGFSPKPSGAIA</sequence>
<proteinExistence type="predicted"/>
<evidence type="ECO:0000313" key="2">
    <source>
        <dbReference type="Proteomes" id="UP000030665"/>
    </source>
</evidence>
<reference evidence="1" key="2">
    <citation type="submission" date="2014-03" db="EMBL/GenBank/DDBJ databases">
        <title>The whipworm genome and dual-species transcriptomics of an intimate host-pathogen interaction.</title>
        <authorList>
            <person name="Foth B.J."/>
            <person name="Tsai I.J."/>
            <person name="Reid A.J."/>
            <person name="Bancroft A.J."/>
            <person name="Nichol S."/>
            <person name="Tracey A."/>
            <person name="Holroyd N."/>
            <person name="Cotton J.A."/>
            <person name="Stanley E.J."/>
            <person name="Zarowiecki M."/>
            <person name="Liu J.Z."/>
            <person name="Huckvale T."/>
            <person name="Cooper P.J."/>
            <person name="Grencis R.K."/>
            <person name="Berriman M."/>
        </authorList>
    </citation>
    <scope>NUCLEOTIDE SEQUENCE [LARGE SCALE GENOMIC DNA]</scope>
</reference>
<dbReference type="AlphaFoldDB" id="A0A077YX12"/>
<dbReference type="EMBL" id="HG805826">
    <property type="protein sequence ID" value="CDW52562.1"/>
    <property type="molecule type" value="Genomic_DNA"/>
</dbReference>
<gene>
    <name evidence="1" type="ORF">TTRE_0000082401</name>
</gene>
<dbReference type="Proteomes" id="UP000030665">
    <property type="component" value="Unassembled WGS sequence"/>
</dbReference>
<accession>A0A077YX12</accession>
<protein>
    <submittedName>
        <fullName evidence="1">DUF2358 domain containing protein</fullName>
    </submittedName>
</protein>
<name>A0A077YX12_TRITR</name>
<evidence type="ECO:0000313" key="1">
    <source>
        <dbReference type="EMBL" id="CDW52562.1"/>
    </source>
</evidence>
<dbReference type="PANTHER" id="PTHR31094:SF2">
    <property type="entry name" value="RIKEN CDNA 2310061I04 GENE"/>
    <property type="match status" value="1"/>
</dbReference>
<dbReference type="Pfam" id="PF10184">
    <property type="entry name" value="DUF2358"/>
    <property type="match status" value="1"/>
</dbReference>
<dbReference type="PANTHER" id="PTHR31094">
    <property type="entry name" value="RIKEN CDNA 2310061I04 GENE"/>
    <property type="match status" value="1"/>
</dbReference>
<dbReference type="InterPro" id="IPR018790">
    <property type="entry name" value="DUF2358"/>
</dbReference>
<keyword evidence="2" id="KW-1185">Reference proteome</keyword>
<reference evidence="1" key="1">
    <citation type="submission" date="2014-01" db="EMBL/GenBank/DDBJ databases">
        <authorList>
            <person name="Aslett M."/>
        </authorList>
    </citation>
    <scope>NUCLEOTIDE SEQUENCE</scope>
</reference>
<dbReference type="OrthoDB" id="44820at2759"/>
<dbReference type="STRING" id="36087.A0A077YX12"/>
<organism evidence="1 2">
    <name type="scientific">Trichuris trichiura</name>
    <name type="common">Whipworm</name>
    <name type="synonym">Trichocephalus trichiurus</name>
    <dbReference type="NCBI Taxonomy" id="36087"/>
    <lineage>
        <taxon>Eukaryota</taxon>
        <taxon>Metazoa</taxon>
        <taxon>Ecdysozoa</taxon>
        <taxon>Nematoda</taxon>
        <taxon>Enoplea</taxon>
        <taxon>Dorylaimia</taxon>
        <taxon>Trichinellida</taxon>
        <taxon>Trichuridae</taxon>
        <taxon>Trichuris</taxon>
    </lineage>
</organism>